<evidence type="ECO:0000313" key="1">
    <source>
        <dbReference type="EMBL" id="EFH42533.1"/>
    </source>
</evidence>
<accession>D7MQF0</accession>
<keyword evidence="2" id="KW-1185">Reference proteome</keyword>
<dbReference type="AlphaFoldDB" id="D7MQF0"/>
<protein>
    <submittedName>
        <fullName evidence="1">Predicted protein</fullName>
    </submittedName>
</protein>
<name>D7MQF0_ARALL</name>
<proteinExistence type="predicted"/>
<reference evidence="2" key="1">
    <citation type="journal article" date="2011" name="Nat. Genet.">
        <title>The Arabidopsis lyrata genome sequence and the basis of rapid genome size change.</title>
        <authorList>
            <person name="Hu T.T."/>
            <person name="Pattyn P."/>
            <person name="Bakker E.G."/>
            <person name="Cao J."/>
            <person name="Cheng J.-F."/>
            <person name="Clark R.M."/>
            <person name="Fahlgren N."/>
            <person name="Fawcett J.A."/>
            <person name="Grimwood J."/>
            <person name="Gundlach H."/>
            <person name="Haberer G."/>
            <person name="Hollister J.D."/>
            <person name="Ossowski S."/>
            <person name="Ottilar R.P."/>
            <person name="Salamov A.A."/>
            <person name="Schneeberger K."/>
            <person name="Spannagl M."/>
            <person name="Wang X."/>
            <person name="Yang L."/>
            <person name="Nasrallah M.E."/>
            <person name="Bergelson J."/>
            <person name="Carrington J.C."/>
            <person name="Gaut B.S."/>
            <person name="Schmutz J."/>
            <person name="Mayer K.F.X."/>
            <person name="Van de Peer Y."/>
            <person name="Grigoriev I.V."/>
            <person name="Nordborg M."/>
            <person name="Weigel D."/>
            <person name="Guo Y.-L."/>
        </authorList>
    </citation>
    <scope>NUCLEOTIDE SEQUENCE [LARGE SCALE GENOMIC DNA]</scope>
    <source>
        <strain evidence="2">cv. MN47</strain>
    </source>
</reference>
<gene>
    <name evidence="1" type="ORF">ARALYDRAFT_919060</name>
</gene>
<dbReference type="HOGENOM" id="CLU_3016979_0_0_1"/>
<dbReference type="Gramene" id="scaffold_802460.1">
    <property type="protein sequence ID" value="scaffold_802460.1"/>
    <property type="gene ID" value="scaffold_802460.1"/>
</dbReference>
<evidence type="ECO:0000313" key="2">
    <source>
        <dbReference type="Proteomes" id="UP000008694"/>
    </source>
</evidence>
<sequence length="56" mass="6262">MGNKEEAKIDGVSDEVDKLSNKRNHAGVAFDRGPEVCYSFPPKTSTIPIQQWELLD</sequence>
<organism evidence="2">
    <name type="scientific">Arabidopsis lyrata subsp. lyrata</name>
    <name type="common">Lyre-leaved rock-cress</name>
    <dbReference type="NCBI Taxonomy" id="81972"/>
    <lineage>
        <taxon>Eukaryota</taxon>
        <taxon>Viridiplantae</taxon>
        <taxon>Streptophyta</taxon>
        <taxon>Embryophyta</taxon>
        <taxon>Tracheophyta</taxon>
        <taxon>Spermatophyta</taxon>
        <taxon>Magnoliopsida</taxon>
        <taxon>eudicotyledons</taxon>
        <taxon>Gunneridae</taxon>
        <taxon>Pentapetalae</taxon>
        <taxon>rosids</taxon>
        <taxon>malvids</taxon>
        <taxon>Brassicales</taxon>
        <taxon>Brassicaceae</taxon>
        <taxon>Camelineae</taxon>
        <taxon>Arabidopsis</taxon>
    </lineage>
</organism>
<dbReference type="Proteomes" id="UP000008694">
    <property type="component" value="Unassembled WGS sequence"/>
</dbReference>
<dbReference type="EMBL" id="GL348720">
    <property type="protein sequence ID" value="EFH42533.1"/>
    <property type="molecule type" value="Genomic_DNA"/>
</dbReference>